<dbReference type="Pfam" id="PF03320">
    <property type="entry name" value="FBPase_glpX"/>
    <property type="match status" value="1"/>
</dbReference>
<dbReference type="Gene3D" id="3.30.540.10">
    <property type="entry name" value="Fructose-1,6-Bisphosphatase, subunit A, domain 1"/>
    <property type="match status" value="1"/>
</dbReference>
<keyword evidence="6 8" id="KW-0119">Carbohydrate metabolism</keyword>
<comment type="cofactor">
    <cofactor evidence="9">
        <name>Mn(2+)</name>
        <dbReference type="ChEBI" id="CHEBI:29035"/>
    </cofactor>
</comment>
<dbReference type="AlphaFoldDB" id="A0A974GXD5"/>
<dbReference type="GO" id="GO:0006094">
    <property type="term" value="P:gluconeogenesis"/>
    <property type="evidence" value="ECO:0007669"/>
    <property type="project" value="InterPro"/>
</dbReference>
<keyword evidence="3 9" id="KW-0479">Metal-binding</keyword>
<comment type="catalytic activity">
    <reaction evidence="1">
        <text>beta-D-fructose 1,6-bisphosphate + H2O = beta-D-fructose 6-phosphate + phosphate</text>
        <dbReference type="Rhea" id="RHEA:11064"/>
        <dbReference type="ChEBI" id="CHEBI:15377"/>
        <dbReference type="ChEBI" id="CHEBI:32966"/>
        <dbReference type="ChEBI" id="CHEBI:43474"/>
        <dbReference type="ChEBI" id="CHEBI:57634"/>
        <dbReference type="EC" id="3.1.3.11"/>
    </reaction>
</comment>
<dbReference type="InterPro" id="IPR004464">
    <property type="entry name" value="FBPase_class-2/SBPase"/>
</dbReference>
<dbReference type="GO" id="GO:0042132">
    <property type="term" value="F:fructose 1,6-bisphosphate 1-phosphatase activity"/>
    <property type="evidence" value="ECO:0007669"/>
    <property type="project" value="UniProtKB-EC"/>
</dbReference>
<feature type="binding site" evidence="9">
    <location>
        <position position="87"/>
    </location>
    <ligand>
        <name>Mn(2+)</name>
        <dbReference type="ChEBI" id="CHEBI:29035"/>
        <label>2</label>
    </ligand>
</feature>
<dbReference type="GO" id="GO:0005829">
    <property type="term" value="C:cytosol"/>
    <property type="evidence" value="ECO:0007669"/>
    <property type="project" value="TreeGrafter"/>
</dbReference>
<feature type="binding site" evidence="10">
    <location>
        <position position="212"/>
    </location>
    <ligand>
        <name>substrate</name>
    </ligand>
</feature>
<feature type="binding site" evidence="9">
    <location>
        <position position="90"/>
    </location>
    <ligand>
        <name>Mn(2+)</name>
        <dbReference type="ChEBI" id="CHEBI:29035"/>
        <label>2</label>
    </ligand>
</feature>
<gene>
    <name evidence="11" type="primary">glpX</name>
    <name evidence="11" type="ORF">HZF24_13185</name>
</gene>
<evidence type="ECO:0000256" key="9">
    <source>
        <dbReference type="PIRSR" id="PIRSR004532-1"/>
    </source>
</evidence>
<protein>
    <recommendedName>
        <fullName evidence="8">Fructose-1,6-bisphosphatase</fullName>
    </recommendedName>
</protein>
<dbReference type="GO" id="GO:0006071">
    <property type="term" value="P:glycerol metabolic process"/>
    <property type="evidence" value="ECO:0007669"/>
    <property type="project" value="InterPro"/>
</dbReference>
<evidence type="ECO:0000256" key="4">
    <source>
        <dbReference type="ARBA" id="ARBA00022801"/>
    </source>
</evidence>
<dbReference type="FunFam" id="3.40.190.90:FF:000001">
    <property type="entry name" value="Fructose-1,6-bisphosphatase"/>
    <property type="match status" value="1"/>
</dbReference>
<comment type="similarity">
    <text evidence="2 8">Belongs to the FBPase class 2 family.</text>
</comment>
<evidence type="ECO:0000256" key="2">
    <source>
        <dbReference type="ARBA" id="ARBA00008989"/>
    </source>
</evidence>
<dbReference type="GO" id="GO:0030388">
    <property type="term" value="P:fructose 1,6-bisphosphate metabolic process"/>
    <property type="evidence" value="ECO:0007669"/>
    <property type="project" value="TreeGrafter"/>
</dbReference>
<keyword evidence="12" id="KW-1185">Reference proteome</keyword>
<comment type="pathway">
    <text evidence="7">Carbohydrate biosynthesis.</text>
</comment>
<feature type="binding site" evidence="10">
    <location>
        <begin position="188"/>
        <end position="190"/>
    </location>
    <ligand>
        <name>substrate</name>
    </ligand>
</feature>
<keyword evidence="4 11" id="KW-0378">Hydrolase</keyword>
<feature type="binding site" evidence="10">
    <location>
        <begin position="166"/>
        <end position="168"/>
    </location>
    <ligand>
        <name>substrate</name>
    </ligand>
</feature>
<dbReference type="Proteomes" id="UP000611629">
    <property type="component" value="Unassembled WGS sequence"/>
</dbReference>
<evidence type="ECO:0000256" key="5">
    <source>
        <dbReference type="ARBA" id="ARBA00023211"/>
    </source>
</evidence>
<dbReference type="PIRSF" id="PIRSF004532">
    <property type="entry name" value="GlpX"/>
    <property type="match status" value="1"/>
</dbReference>
<dbReference type="RefSeq" id="WP_179238803.1">
    <property type="nucleotide sequence ID" value="NZ_JACBNQ010000017.1"/>
</dbReference>
<dbReference type="EMBL" id="JACBNQ010000017">
    <property type="protein sequence ID" value="NYB75096.1"/>
    <property type="molecule type" value="Genomic_DNA"/>
</dbReference>
<evidence type="ECO:0000313" key="11">
    <source>
        <dbReference type="EMBL" id="NYB75096.1"/>
    </source>
</evidence>
<keyword evidence="5 9" id="KW-0464">Manganese</keyword>
<evidence type="ECO:0000256" key="6">
    <source>
        <dbReference type="ARBA" id="ARBA00023277"/>
    </source>
</evidence>
<dbReference type="Gene3D" id="3.40.190.90">
    <property type="match status" value="1"/>
</dbReference>
<dbReference type="GO" id="GO:0046872">
    <property type="term" value="F:metal ion binding"/>
    <property type="evidence" value="ECO:0007669"/>
    <property type="project" value="UniProtKB-KW"/>
</dbReference>
<evidence type="ECO:0000313" key="12">
    <source>
        <dbReference type="Proteomes" id="UP000611629"/>
    </source>
</evidence>
<dbReference type="CDD" id="cd01516">
    <property type="entry name" value="FBPase_glpX"/>
    <property type="match status" value="1"/>
</dbReference>
<name>A0A974GXD5_SEDHY</name>
<dbReference type="NCBIfam" id="TIGR00330">
    <property type="entry name" value="glpX"/>
    <property type="match status" value="1"/>
</dbReference>
<evidence type="ECO:0000256" key="7">
    <source>
        <dbReference type="ARBA" id="ARBA00024331"/>
    </source>
</evidence>
<evidence type="ECO:0000256" key="10">
    <source>
        <dbReference type="PIRSR" id="PIRSR004532-2"/>
    </source>
</evidence>
<feature type="binding site" evidence="9">
    <location>
        <position position="57"/>
    </location>
    <ligand>
        <name>Mn(2+)</name>
        <dbReference type="ChEBI" id="CHEBI:29035"/>
        <label>1</label>
    </ligand>
</feature>
<comment type="caution">
    <text evidence="11">The sequence shown here is derived from an EMBL/GenBank/DDBJ whole genome shotgun (WGS) entry which is preliminary data.</text>
</comment>
<dbReference type="SUPFAM" id="SSF56655">
    <property type="entry name" value="Carbohydrate phosphatase"/>
    <property type="match status" value="1"/>
</dbReference>
<evidence type="ECO:0000256" key="8">
    <source>
        <dbReference type="PIRNR" id="PIRNR004532"/>
    </source>
</evidence>
<reference evidence="11" key="1">
    <citation type="submission" date="2020-07" db="EMBL/GenBank/DDBJ databases">
        <title>Genomic analysis of a strain of Sedimentibacter Hydroxybenzoicus DSM7310.</title>
        <authorList>
            <person name="Ma S."/>
        </authorList>
    </citation>
    <scope>NUCLEOTIDE SEQUENCE</scope>
    <source>
        <strain evidence="11">DSM 7310</strain>
    </source>
</reference>
<evidence type="ECO:0000256" key="3">
    <source>
        <dbReference type="ARBA" id="ARBA00022723"/>
    </source>
</evidence>
<feature type="binding site" evidence="10">
    <location>
        <begin position="90"/>
        <end position="92"/>
    </location>
    <ligand>
        <name>substrate</name>
    </ligand>
</feature>
<feature type="binding site" evidence="10">
    <location>
        <position position="121"/>
    </location>
    <ligand>
        <name>substrate</name>
    </ligand>
</feature>
<evidence type="ECO:0000256" key="1">
    <source>
        <dbReference type="ARBA" id="ARBA00001273"/>
    </source>
</evidence>
<feature type="binding site" evidence="9">
    <location>
        <position position="215"/>
    </location>
    <ligand>
        <name>Mn(2+)</name>
        <dbReference type="ChEBI" id="CHEBI:29035"/>
        <label>2</label>
    </ligand>
</feature>
<sequence length="326" mass="34812">MDRELALNIVRVTEAAALGCGKYMGRGNKEIADQAAVDGMRSMFQVLDIAGTVVIGEGELDEAPMLYIGEKIGTWEDGAPEIDIAVDPLDGTKLVAKGLPGALAVVAVAPKGCLLHAPDMYMDKIAVGPKAAGCIDITASIEKNLYNVAKALCKDITEVTVIIQDRERHSDIINRARSIGARIKLFGDGDVAAAIATCFSESGVDMFIGKGGAPEGVISAAALKCLGGEFQGILRPENDEEKRRCKEMAGDADWSRVLTMEDLARGNDIIFAATGVSDGELLKGVRYMANNRARTSSMVTRSKSGTIRFIDTTHVLDKKPKYAYVK</sequence>
<accession>A0A974GXD5</accession>
<dbReference type="PANTHER" id="PTHR30447:SF0">
    <property type="entry name" value="FRUCTOSE-1,6-BISPHOSPHATASE 1 CLASS 2-RELATED"/>
    <property type="match status" value="1"/>
</dbReference>
<organism evidence="11 12">
    <name type="scientific">Sedimentibacter hydroxybenzoicus DSM 7310</name>
    <dbReference type="NCBI Taxonomy" id="1123245"/>
    <lineage>
        <taxon>Bacteria</taxon>
        <taxon>Bacillati</taxon>
        <taxon>Bacillota</taxon>
        <taxon>Tissierellia</taxon>
        <taxon>Sedimentibacter</taxon>
    </lineage>
</organism>
<proteinExistence type="inferred from homology"/>
<dbReference type="PANTHER" id="PTHR30447">
    <property type="entry name" value="FRUCTOSE-1,6-BISPHOSPHATASE CLASS 2"/>
    <property type="match status" value="1"/>
</dbReference>
<feature type="binding site" evidence="9">
    <location>
        <position position="33"/>
    </location>
    <ligand>
        <name>Mn(2+)</name>
        <dbReference type="ChEBI" id="CHEBI:29035"/>
        <label>1</label>
    </ligand>
</feature>